<comment type="caution">
    <text evidence="12">Lacks conserved residue(s) required for the propagation of feature annotation.</text>
</comment>
<comment type="similarity">
    <text evidence="12">Belongs to the carbohydrate kinase PfkB family. Ribokinase subfamily.</text>
</comment>
<feature type="binding site" evidence="12">
    <location>
        <position position="281"/>
    </location>
    <ligand>
        <name>substrate</name>
    </ligand>
</feature>
<keyword evidence="7 12" id="KW-0418">Kinase</keyword>
<evidence type="ECO:0000256" key="4">
    <source>
        <dbReference type="ARBA" id="ARBA00022679"/>
    </source>
</evidence>
<dbReference type="InterPro" id="IPR011611">
    <property type="entry name" value="PfkB_dom"/>
</dbReference>
<evidence type="ECO:0000256" key="1">
    <source>
        <dbReference type="ARBA" id="ARBA00005380"/>
    </source>
</evidence>
<evidence type="ECO:0000256" key="2">
    <source>
        <dbReference type="ARBA" id="ARBA00012035"/>
    </source>
</evidence>
<evidence type="ECO:0000256" key="8">
    <source>
        <dbReference type="ARBA" id="ARBA00022840"/>
    </source>
</evidence>
<dbReference type="PANTHER" id="PTHR10584">
    <property type="entry name" value="SUGAR KINASE"/>
    <property type="match status" value="1"/>
</dbReference>
<keyword evidence="12" id="KW-0963">Cytoplasm</keyword>
<feature type="binding site" evidence="12">
    <location>
        <begin position="280"/>
        <end position="281"/>
    </location>
    <ligand>
        <name>ATP</name>
        <dbReference type="ChEBI" id="CHEBI:30616"/>
    </ligand>
</feature>
<dbReference type="InterPro" id="IPR002173">
    <property type="entry name" value="Carboh/pur_kinase_PfkB_CS"/>
</dbReference>
<dbReference type="HAMAP" id="MF_01987">
    <property type="entry name" value="Ribokinase"/>
    <property type="match status" value="1"/>
</dbReference>
<keyword evidence="15" id="KW-1185">Reference proteome</keyword>
<comment type="activity regulation">
    <text evidence="12">Activated by a monovalent cation that binds near, but not in, the active site. The most likely occupant of the site in vivo is potassium. Ion binding induces a conformational change that may alter substrate affinity.</text>
</comment>
<feature type="binding site" evidence="12">
    <location>
        <position position="275"/>
    </location>
    <ligand>
        <name>K(+)</name>
        <dbReference type="ChEBI" id="CHEBI:29103"/>
    </ligand>
</feature>
<keyword evidence="10 12" id="KW-0630">Potassium</keyword>
<reference evidence="14" key="1">
    <citation type="submission" date="2022-09" db="EMBL/GenBank/DDBJ databases">
        <title>Tahibacter sp. nov., isolated from a fresh water.</title>
        <authorList>
            <person name="Baek J.H."/>
            <person name="Lee J.K."/>
            <person name="Kim J.M."/>
            <person name="Jeon C.O."/>
        </authorList>
    </citation>
    <scope>NUCLEOTIDE SEQUENCE</scope>
    <source>
        <strain evidence="14">W38</strain>
    </source>
</reference>
<feature type="binding site" evidence="12">
    <location>
        <begin position="25"/>
        <end position="27"/>
    </location>
    <ligand>
        <name>substrate</name>
    </ligand>
</feature>
<dbReference type="SUPFAM" id="SSF53613">
    <property type="entry name" value="Ribokinase-like"/>
    <property type="match status" value="1"/>
</dbReference>
<dbReference type="RefSeq" id="WP_261694564.1">
    <property type="nucleotide sequence ID" value="NZ_CP104694.1"/>
</dbReference>
<dbReference type="CDD" id="cd01174">
    <property type="entry name" value="ribokinase"/>
    <property type="match status" value="1"/>
</dbReference>
<comment type="similarity">
    <text evidence="1">Belongs to the carbohydrate kinase pfkB family.</text>
</comment>
<name>A0ABY6BC27_9GAMM</name>
<feature type="binding site" evidence="12">
    <location>
        <position position="307"/>
    </location>
    <ligand>
        <name>ATP</name>
        <dbReference type="ChEBI" id="CHEBI:30616"/>
    </ligand>
</feature>
<feature type="binding site" evidence="12">
    <location>
        <position position="153"/>
    </location>
    <ligand>
        <name>substrate</name>
    </ligand>
</feature>
<keyword evidence="6 12" id="KW-0547">Nucleotide-binding</keyword>
<dbReference type="Pfam" id="PF00294">
    <property type="entry name" value="PfkB"/>
    <property type="match status" value="1"/>
</dbReference>
<evidence type="ECO:0000256" key="12">
    <source>
        <dbReference type="HAMAP-Rule" id="MF_01987"/>
    </source>
</evidence>
<dbReference type="Gene3D" id="3.40.1190.20">
    <property type="match status" value="1"/>
</dbReference>
<dbReference type="InterPro" id="IPR029056">
    <property type="entry name" value="Ribokinase-like"/>
</dbReference>
<organism evidence="14 15">
    <name type="scientific">Tahibacter amnicola</name>
    <dbReference type="NCBI Taxonomy" id="2976241"/>
    <lineage>
        <taxon>Bacteria</taxon>
        <taxon>Pseudomonadati</taxon>
        <taxon>Pseudomonadota</taxon>
        <taxon>Gammaproteobacteria</taxon>
        <taxon>Lysobacterales</taxon>
        <taxon>Rhodanobacteraceae</taxon>
        <taxon>Tahibacter</taxon>
    </lineage>
</organism>
<keyword evidence="8 12" id="KW-0067">ATP-binding</keyword>
<comment type="subcellular location">
    <subcellularLocation>
        <location evidence="12">Cytoplasm</location>
    </subcellularLocation>
</comment>
<comment type="subunit">
    <text evidence="12">Homodimer.</text>
</comment>
<feature type="binding site" evidence="12">
    <location>
        <position position="318"/>
    </location>
    <ligand>
        <name>K(+)</name>
        <dbReference type="ChEBI" id="CHEBI:29103"/>
    </ligand>
</feature>
<dbReference type="EC" id="2.7.1.15" evidence="2 12"/>
<feature type="binding site" evidence="12">
    <location>
        <begin position="242"/>
        <end position="247"/>
    </location>
    <ligand>
        <name>ATP</name>
        <dbReference type="ChEBI" id="CHEBI:30616"/>
    </ligand>
</feature>
<evidence type="ECO:0000256" key="11">
    <source>
        <dbReference type="ARBA" id="ARBA00023277"/>
    </source>
</evidence>
<sequence length="337" mass="35583">MGTDRNEASDAAVQSGGVVVVGSYVQDHAWQVEQFPRPGETCRARGFATGPGGKGFNQAVACVRQGVPTAFIGAIGQDALGDVAQGFATAENLPCRWLRLADMPTAASSILVDASGQNQIAVNLSANERLNPDFIAAQADWFDAARVVLCQMENNLEAIAASFRLASQRPCLRILNPAPVHAGLDRSLLALVDILTPNETEFSLVHQRLGTAAVDPQALADMDDATLHALARKLDVPTVIITLGRHGCFVSHAEGAPLADAPCYRLAPEAVQTVDTTGAGDAFSGALAAALVLLRDQPFRNVVRHANRVAALSTEKMGTAPAMPRLDEVIARFGRSF</sequence>
<feature type="binding site" evidence="12">
    <location>
        <position position="198"/>
    </location>
    <ligand>
        <name>ATP</name>
        <dbReference type="ChEBI" id="CHEBI:30616"/>
    </ligand>
</feature>
<dbReference type="Proteomes" id="UP001064632">
    <property type="component" value="Chromosome"/>
</dbReference>
<accession>A0ABY6BC27</accession>
<feature type="binding site" evidence="12">
    <location>
        <position position="316"/>
    </location>
    <ligand>
        <name>K(+)</name>
        <dbReference type="ChEBI" id="CHEBI:29103"/>
    </ligand>
</feature>
<comment type="pathway">
    <text evidence="12">Carbohydrate metabolism; D-ribose degradation; D-ribose 5-phosphate from beta-D-ribopyranose: step 2/2.</text>
</comment>
<keyword evidence="4 12" id="KW-0808">Transferase</keyword>
<comment type="catalytic activity">
    <reaction evidence="12">
        <text>D-ribose + ATP = D-ribose 5-phosphate + ADP + H(+)</text>
        <dbReference type="Rhea" id="RHEA:13697"/>
        <dbReference type="ChEBI" id="CHEBI:15378"/>
        <dbReference type="ChEBI" id="CHEBI:30616"/>
        <dbReference type="ChEBI" id="CHEBI:47013"/>
        <dbReference type="ChEBI" id="CHEBI:78346"/>
        <dbReference type="ChEBI" id="CHEBI:456216"/>
        <dbReference type="EC" id="2.7.1.15"/>
    </reaction>
</comment>
<evidence type="ECO:0000313" key="15">
    <source>
        <dbReference type="Proteomes" id="UP001064632"/>
    </source>
</evidence>
<dbReference type="PRINTS" id="PR00990">
    <property type="entry name" value="RIBOKINASE"/>
</dbReference>
<dbReference type="PROSITE" id="PS00584">
    <property type="entry name" value="PFKB_KINASES_2"/>
    <property type="match status" value="1"/>
</dbReference>
<evidence type="ECO:0000313" key="14">
    <source>
        <dbReference type="EMBL" id="UXI67594.1"/>
    </source>
</evidence>
<evidence type="ECO:0000256" key="3">
    <source>
        <dbReference type="ARBA" id="ARBA00016943"/>
    </source>
</evidence>
<evidence type="ECO:0000256" key="6">
    <source>
        <dbReference type="ARBA" id="ARBA00022741"/>
    </source>
</evidence>
<protein>
    <recommendedName>
        <fullName evidence="3 12">Ribokinase</fullName>
        <shortName evidence="12">RK</shortName>
        <ecNumber evidence="2 12">2.7.1.15</ecNumber>
    </recommendedName>
</protein>
<dbReference type="PANTHER" id="PTHR10584:SF166">
    <property type="entry name" value="RIBOKINASE"/>
    <property type="match status" value="1"/>
</dbReference>
<feature type="binding site" evidence="12">
    <location>
        <position position="313"/>
    </location>
    <ligand>
        <name>K(+)</name>
        <dbReference type="ChEBI" id="CHEBI:29103"/>
    </ligand>
</feature>
<dbReference type="InterPro" id="IPR002139">
    <property type="entry name" value="Ribo/fructo_kinase"/>
</dbReference>
<keyword evidence="9 12" id="KW-0460">Magnesium</keyword>
<evidence type="ECO:0000259" key="13">
    <source>
        <dbReference type="Pfam" id="PF00294"/>
    </source>
</evidence>
<feature type="binding site" evidence="12">
    <location>
        <begin position="53"/>
        <end position="57"/>
    </location>
    <ligand>
        <name>substrate</name>
    </ligand>
</feature>
<comment type="function">
    <text evidence="12">Catalyzes the phosphorylation of ribose at O-5 in a reaction requiring ATP and magnesium. The resulting D-ribose-5-phosphate can then be used either for sythesis of nucleotides, histidine, and tryptophan, or as a component of the pentose phosphate pathway.</text>
</comment>
<dbReference type="EMBL" id="CP104694">
    <property type="protein sequence ID" value="UXI67594.1"/>
    <property type="molecule type" value="Genomic_DNA"/>
</dbReference>
<feature type="active site" description="Proton acceptor" evidence="12">
    <location>
        <position position="281"/>
    </location>
</feature>
<comment type="cofactor">
    <cofactor evidence="12">
        <name>Mg(2+)</name>
        <dbReference type="ChEBI" id="CHEBI:18420"/>
    </cofactor>
    <text evidence="12">Requires a divalent cation, most likely magnesium in vivo, as an electrophilic catalyst to aid phosphoryl group transfer. It is the chelate of the metal and the nucleotide that is the actual substrate.</text>
</comment>
<feature type="domain" description="Carbohydrate kinase PfkB" evidence="13">
    <location>
        <begin position="18"/>
        <end position="324"/>
    </location>
</feature>
<dbReference type="InterPro" id="IPR011877">
    <property type="entry name" value="Ribokinase"/>
</dbReference>
<evidence type="ECO:0000256" key="9">
    <source>
        <dbReference type="ARBA" id="ARBA00022842"/>
    </source>
</evidence>
<evidence type="ECO:0000256" key="5">
    <source>
        <dbReference type="ARBA" id="ARBA00022723"/>
    </source>
</evidence>
<feature type="binding site" evidence="12">
    <location>
        <position position="277"/>
    </location>
    <ligand>
        <name>K(+)</name>
        <dbReference type="ChEBI" id="CHEBI:29103"/>
    </ligand>
</feature>
<evidence type="ECO:0000256" key="7">
    <source>
        <dbReference type="ARBA" id="ARBA00022777"/>
    </source>
</evidence>
<dbReference type="PROSITE" id="PS00583">
    <property type="entry name" value="PFKB_KINASES_1"/>
    <property type="match status" value="1"/>
</dbReference>
<keyword evidence="11 12" id="KW-0119">Carbohydrate metabolism</keyword>
<keyword evidence="5 12" id="KW-0479">Metal-binding</keyword>
<proteinExistence type="inferred from homology"/>
<gene>
    <name evidence="12" type="primary">rbsK</name>
    <name evidence="14" type="ORF">N4264_23110</name>
</gene>
<evidence type="ECO:0000256" key="10">
    <source>
        <dbReference type="ARBA" id="ARBA00022958"/>
    </source>
</evidence>